<dbReference type="PRINTS" id="PR00839">
    <property type="entry name" value="V8PROTEASE"/>
</dbReference>
<dbReference type="InterPro" id="IPR028301">
    <property type="entry name" value="V8_his_AS"/>
</dbReference>
<dbReference type="PANTHER" id="PTHR15462:SF8">
    <property type="entry name" value="SERINE PROTEASE"/>
    <property type="match status" value="1"/>
</dbReference>
<feature type="domain" description="Peptidase S1" evidence="7">
    <location>
        <begin position="173"/>
        <end position="363"/>
    </location>
</feature>
<dbReference type="InterPro" id="IPR001254">
    <property type="entry name" value="Trypsin_dom"/>
</dbReference>
<dbReference type="AlphaFoldDB" id="A0A7G9Z7K7"/>
<evidence type="ECO:0000256" key="2">
    <source>
        <dbReference type="ARBA" id="ARBA00022670"/>
    </source>
</evidence>
<dbReference type="InterPro" id="IPR008256">
    <property type="entry name" value="Peptidase_S1B"/>
</dbReference>
<dbReference type="Pfam" id="PF00089">
    <property type="entry name" value="Trypsin"/>
    <property type="match status" value="1"/>
</dbReference>
<dbReference type="InterPro" id="IPR050966">
    <property type="entry name" value="Glutamyl_endopeptidase"/>
</dbReference>
<feature type="compositionally biased region" description="Basic and acidic residues" evidence="6">
    <location>
        <begin position="1"/>
        <end position="20"/>
    </location>
</feature>
<keyword evidence="5" id="KW-0720">Serine protease</keyword>
<evidence type="ECO:0000256" key="4">
    <source>
        <dbReference type="ARBA" id="ARBA00022801"/>
    </source>
</evidence>
<feature type="compositionally biased region" description="Acidic residues" evidence="6">
    <location>
        <begin position="23"/>
        <end position="45"/>
    </location>
</feature>
<comment type="similarity">
    <text evidence="1">Belongs to the peptidase S1B family.</text>
</comment>
<dbReference type="PANTHER" id="PTHR15462">
    <property type="entry name" value="SERINE PROTEASE"/>
    <property type="match status" value="1"/>
</dbReference>
<evidence type="ECO:0000259" key="7">
    <source>
        <dbReference type="Pfam" id="PF00089"/>
    </source>
</evidence>
<feature type="region of interest" description="Disordered" evidence="6">
    <location>
        <begin position="1"/>
        <end position="94"/>
    </location>
</feature>
<proteinExistence type="inferred from homology"/>
<keyword evidence="4" id="KW-0378">Hydrolase</keyword>
<dbReference type="InterPro" id="IPR018114">
    <property type="entry name" value="TRYPSIN_HIS"/>
</dbReference>
<dbReference type="PROSITE" id="PS00134">
    <property type="entry name" value="TRYPSIN_HIS"/>
    <property type="match status" value="1"/>
</dbReference>
<dbReference type="SUPFAM" id="SSF50494">
    <property type="entry name" value="Trypsin-like serine proteases"/>
    <property type="match status" value="1"/>
</dbReference>
<dbReference type="PROSITE" id="PS00672">
    <property type="entry name" value="V8_HIS"/>
    <property type="match status" value="1"/>
</dbReference>
<feature type="compositionally biased region" description="Acidic residues" evidence="6">
    <location>
        <begin position="55"/>
        <end position="90"/>
    </location>
</feature>
<evidence type="ECO:0000256" key="6">
    <source>
        <dbReference type="SAM" id="MobiDB-lite"/>
    </source>
</evidence>
<evidence type="ECO:0000256" key="1">
    <source>
        <dbReference type="ARBA" id="ARBA00008764"/>
    </source>
</evidence>
<accession>A0A7G9Z7K7</accession>
<gene>
    <name evidence="8" type="ORF">BCGBNPPC_00025</name>
</gene>
<sequence>MVKKKPKEEIEMVESKKQVFPEEYSEDIEEAFEGAEEELEAEAGVEAEPGTTAEYEAEAEEREELEDYDEVSSEEPVEVEGELEPPEYGEEGAPPVIETDLEIELVEGYDESILEMDREEAQADEARLLDAWYAEFADPATIALVQQQPGLSQTVAEVVIGRDDRVPITNTTAYPWRTICSLIITARDGSRWIGTGWLVGPRTVITAGHCVYMHRRGGWTRSIEVIPGRNGSRRPYGSCTSASFRSVKGWARKKKRSHDYGAIILPRNCAYGNRLGYFGYANLRSLLGLKVNLSGYPGDKPRGTQWWHARRIKWVTPRTIVYNIDTAGGQSGAPVWRLRRGKRHVVGIHTNGSASGNSATRITKPVFKNIKRWKKEGA</sequence>
<dbReference type="InterPro" id="IPR043504">
    <property type="entry name" value="Peptidase_S1_PA_chymotrypsin"/>
</dbReference>
<keyword evidence="2" id="KW-0645">Protease</keyword>
<dbReference type="InterPro" id="IPR009003">
    <property type="entry name" value="Peptidase_S1_PA"/>
</dbReference>
<organism evidence="8">
    <name type="scientific">Candidatus Methanophaga sp. ANME-1 ERB7</name>
    <dbReference type="NCBI Taxonomy" id="2759913"/>
    <lineage>
        <taxon>Archaea</taxon>
        <taxon>Methanobacteriati</taxon>
        <taxon>Methanobacteriota</taxon>
        <taxon>Stenosarchaea group</taxon>
        <taxon>Methanomicrobia</taxon>
        <taxon>Candidatus Methanophagales</taxon>
        <taxon>Candidatus Methanophagaceae</taxon>
        <taxon>Candidatus Methanophaga</taxon>
    </lineage>
</organism>
<dbReference type="EMBL" id="MT631650">
    <property type="protein sequence ID" value="QNO56241.1"/>
    <property type="molecule type" value="Genomic_DNA"/>
</dbReference>
<dbReference type="Gene3D" id="2.40.10.10">
    <property type="entry name" value="Trypsin-like serine proteases"/>
    <property type="match status" value="2"/>
</dbReference>
<dbReference type="GO" id="GO:0006508">
    <property type="term" value="P:proteolysis"/>
    <property type="evidence" value="ECO:0007669"/>
    <property type="project" value="UniProtKB-KW"/>
</dbReference>
<name>A0A7G9Z7K7_9EURY</name>
<evidence type="ECO:0000256" key="5">
    <source>
        <dbReference type="ARBA" id="ARBA00022825"/>
    </source>
</evidence>
<evidence type="ECO:0000256" key="3">
    <source>
        <dbReference type="ARBA" id="ARBA00022729"/>
    </source>
</evidence>
<evidence type="ECO:0000313" key="8">
    <source>
        <dbReference type="EMBL" id="QNO56241.1"/>
    </source>
</evidence>
<reference evidence="8" key="1">
    <citation type="submission" date="2020-06" db="EMBL/GenBank/DDBJ databases">
        <title>Unique genomic features of the anaerobic methanotrophic archaea.</title>
        <authorList>
            <person name="Chadwick G.L."/>
            <person name="Skennerton C.T."/>
            <person name="Laso-Perez R."/>
            <person name="Leu A.O."/>
            <person name="Speth D.R."/>
            <person name="Yu H."/>
            <person name="Morgan-Lang C."/>
            <person name="Hatzenpichler R."/>
            <person name="Goudeau D."/>
            <person name="Malmstrom R."/>
            <person name="Brazelton W.J."/>
            <person name="Woyke T."/>
            <person name="Hallam S.J."/>
            <person name="Tyson G.W."/>
            <person name="Wegener G."/>
            <person name="Boetius A."/>
            <person name="Orphan V."/>
        </authorList>
    </citation>
    <scope>NUCLEOTIDE SEQUENCE</scope>
</reference>
<keyword evidence="3" id="KW-0732">Signal</keyword>
<dbReference type="GO" id="GO:0004252">
    <property type="term" value="F:serine-type endopeptidase activity"/>
    <property type="evidence" value="ECO:0007669"/>
    <property type="project" value="InterPro"/>
</dbReference>
<protein>
    <recommendedName>
        <fullName evidence="7">Peptidase S1 domain-containing protein</fullName>
    </recommendedName>
</protein>